<gene>
    <name evidence="2" type="ORF">MKZ38_000216</name>
</gene>
<protein>
    <submittedName>
        <fullName evidence="2">Uncharacterized protein</fullName>
    </submittedName>
</protein>
<sequence length="333" mass="37710">MSGFSTGPKPGTSSTRVRQQARHEPAGTGGPSSTQNHNDDDDDDDTGKIEDYARGLCDGTQEIVNDIDLHHLALYCSKIWELRLQADHRTFQGHDEALLVVPAEVAETYDWKKRGQWKSTGEQTAQKALSAFVVGRELEFKREFIRLVWGFSTTAGLCDAVDPLSPNQIKVIQRREMRNIFNSFKNQFGAAMPTNSKLVIRIGQGLEPWMNIWAEWEGTNETTIMSCFDSVYELIYIVAFRMLGHNVLDSGGKEGDEQVPDRFRDARPGFLPNMSDIARGLAALKRTFSRRKNSDQWDLCNRILNQVVREMDEKQQYLVASTFNLRSRGDIAT</sequence>
<dbReference type="Proteomes" id="UP001201980">
    <property type="component" value="Unassembled WGS sequence"/>
</dbReference>
<accession>A0AAD5RRR0</accession>
<keyword evidence="3" id="KW-1185">Reference proteome</keyword>
<evidence type="ECO:0000313" key="2">
    <source>
        <dbReference type="EMBL" id="KAJ2902706.1"/>
    </source>
</evidence>
<evidence type="ECO:0000313" key="3">
    <source>
        <dbReference type="Proteomes" id="UP001201980"/>
    </source>
</evidence>
<evidence type="ECO:0000256" key="1">
    <source>
        <dbReference type="SAM" id="MobiDB-lite"/>
    </source>
</evidence>
<dbReference type="EMBL" id="JAKWBI020000105">
    <property type="protein sequence ID" value="KAJ2902706.1"/>
    <property type="molecule type" value="Genomic_DNA"/>
</dbReference>
<comment type="caution">
    <text evidence="2">The sequence shown here is derived from an EMBL/GenBank/DDBJ whole genome shotgun (WGS) entry which is preliminary data.</text>
</comment>
<feature type="region of interest" description="Disordered" evidence="1">
    <location>
        <begin position="1"/>
        <end position="49"/>
    </location>
</feature>
<proteinExistence type="predicted"/>
<dbReference type="AlphaFoldDB" id="A0AAD5RRR0"/>
<organism evidence="2 3">
    <name type="scientific">Zalerion maritima</name>
    <dbReference type="NCBI Taxonomy" id="339359"/>
    <lineage>
        <taxon>Eukaryota</taxon>
        <taxon>Fungi</taxon>
        <taxon>Dikarya</taxon>
        <taxon>Ascomycota</taxon>
        <taxon>Pezizomycotina</taxon>
        <taxon>Sordariomycetes</taxon>
        <taxon>Lulworthiomycetidae</taxon>
        <taxon>Lulworthiales</taxon>
        <taxon>Lulworthiaceae</taxon>
        <taxon>Zalerion</taxon>
    </lineage>
</organism>
<name>A0AAD5RRR0_9PEZI</name>
<reference evidence="2" key="1">
    <citation type="submission" date="2022-07" db="EMBL/GenBank/DDBJ databases">
        <title>Draft genome sequence of Zalerion maritima ATCC 34329, a (micro)plastics degrading marine fungus.</title>
        <authorList>
            <person name="Paco A."/>
            <person name="Goncalves M.F.M."/>
            <person name="Rocha-Santos T.A.P."/>
            <person name="Alves A."/>
        </authorList>
    </citation>
    <scope>NUCLEOTIDE SEQUENCE</scope>
    <source>
        <strain evidence="2">ATCC 34329</strain>
    </source>
</reference>